<evidence type="ECO:0000256" key="4">
    <source>
        <dbReference type="ARBA" id="ARBA00023163"/>
    </source>
</evidence>
<keyword evidence="1" id="KW-0862">Zinc</keyword>
<protein>
    <recommendedName>
        <fullName evidence="9">Zn(2)-C6 fungal-type domain-containing protein</fullName>
    </recommendedName>
</protein>
<evidence type="ECO:0000256" key="6">
    <source>
        <dbReference type="SAM" id="MobiDB-lite"/>
    </source>
</evidence>
<dbReference type="OrthoDB" id="39175at2759"/>
<dbReference type="Proteomes" id="UP000722485">
    <property type="component" value="Unassembled WGS sequence"/>
</dbReference>
<feature type="compositionally biased region" description="Polar residues" evidence="6">
    <location>
        <begin position="307"/>
        <end position="317"/>
    </location>
</feature>
<dbReference type="GO" id="GO:0003677">
    <property type="term" value="F:DNA binding"/>
    <property type="evidence" value="ECO:0007669"/>
    <property type="project" value="UniProtKB-KW"/>
</dbReference>
<dbReference type="CDD" id="cd00067">
    <property type="entry name" value="GAL4"/>
    <property type="match status" value="1"/>
</dbReference>
<evidence type="ECO:0000313" key="8">
    <source>
        <dbReference type="Proteomes" id="UP000722485"/>
    </source>
</evidence>
<feature type="compositionally biased region" description="Basic residues" evidence="6">
    <location>
        <begin position="66"/>
        <end position="75"/>
    </location>
</feature>
<dbReference type="InterPro" id="IPR001138">
    <property type="entry name" value="Zn2Cys6_DnaBD"/>
</dbReference>
<keyword evidence="8" id="KW-1185">Reference proteome</keyword>
<name>A0A9P5HFA1_9HYPO</name>
<keyword evidence="3" id="KW-0238">DNA-binding</keyword>
<evidence type="ECO:0000256" key="2">
    <source>
        <dbReference type="ARBA" id="ARBA00023015"/>
    </source>
</evidence>
<sequence length="339" mass="37313">MPELIGNWLHFSAREPKRKRAELVCVFCHSKKIKCDLQVRTPSLPLSRGFDKCSNCDCPDRDCHLRPSKRGKHRPVAATPHTRRDSTNIDSPPGQDGNLAEELPDDPIPVDIDGPQNQLQSPSSLHDDRIPTTAHSNSAQALPATFNPQPPQASISPTEDTCHSHAGDVDTGFLQVYGPENQLDAEQQELEAIIEIRHHVSDTPQRGLQQSFAETYWEYCYPWCPVLDRATIMGDIARSPMLENALALAASHIQPPLVPHDGPANVDFVLLVGSSSTFDGPQAFVLVVDFSHHQTRSADEPSPRTVGKSSSQRQDGLELTTTNLVDSICPRTSDSVMSE</sequence>
<evidence type="ECO:0000313" key="7">
    <source>
        <dbReference type="EMBL" id="KAF7553308.1"/>
    </source>
</evidence>
<keyword evidence="5" id="KW-0539">Nucleus</keyword>
<dbReference type="PANTHER" id="PTHR47171">
    <property type="entry name" value="FARA-RELATED"/>
    <property type="match status" value="1"/>
</dbReference>
<feature type="region of interest" description="Disordered" evidence="6">
    <location>
        <begin position="295"/>
        <end position="317"/>
    </location>
</feature>
<evidence type="ECO:0000256" key="3">
    <source>
        <dbReference type="ARBA" id="ARBA00023125"/>
    </source>
</evidence>
<dbReference type="InterPro" id="IPR052073">
    <property type="entry name" value="Amide_Lactam_Regulators"/>
</dbReference>
<dbReference type="SUPFAM" id="SSF57701">
    <property type="entry name" value="Zn2/Cys6 DNA-binding domain"/>
    <property type="match status" value="1"/>
</dbReference>
<evidence type="ECO:0008006" key="9">
    <source>
        <dbReference type="Google" id="ProtNLM"/>
    </source>
</evidence>
<accession>A0A9P5HFA1</accession>
<keyword evidence="2" id="KW-0805">Transcription regulation</keyword>
<keyword evidence="4" id="KW-0804">Transcription</keyword>
<dbReference type="PANTHER" id="PTHR47171:SF5">
    <property type="entry name" value="ZN(II)2CYS6 TRANSCRIPTION FACTOR (EUROFUNG)"/>
    <property type="match status" value="1"/>
</dbReference>
<comment type="caution">
    <text evidence="7">The sequence shown here is derived from an EMBL/GenBank/DDBJ whole genome shotgun (WGS) entry which is preliminary data.</text>
</comment>
<dbReference type="InterPro" id="IPR036864">
    <property type="entry name" value="Zn2-C6_fun-type_DNA-bd_sf"/>
</dbReference>
<evidence type="ECO:0000256" key="1">
    <source>
        <dbReference type="ARBA" id="ARBA00022833"/>
    </source>
</evidence>
<gene>
    <name evidence="7" type="ORF">G7Z17_g3695</name>
</gene>
<feature type="region of interest" description="Disordered" evidence="6">
    <location>
        <begin position="64"/>
        <end position="167"/>
    </location>
</feature>
<dbReference type="GO" id="GO:0000981">
    <property type="term" value="F:DNA-binding transcription factor activity, RNA polymerase II-specific"/>
    <property type="evidence" value="ECO:0007669"/>
    <property type="project" value="InterPro"/>
</dbReference>
<reference evidence="7" key="1">
    <citation type="submission" date="2020-03" db="EMBL/GenBank/DDBJ databases">
        <title>Draft Genome Sequence of Cylindrodendrum hubeiense.</title>
        <authorList>
            <person name="Buettner E."/>
            <person name="Kellner H."/>
        </authorList>
    </citation>
    <scope>NUCLEOTIDE SEQUENCE</scope>
    <source>
        <strain evidence="7">IHI 201604</strain>
    </source>
</reference>
<dbReference type="AlphaFoldDB" id="A0A9P5HFA1"/>
<dbReference type="GO" id="GO:0008270">
    <property type="term" value="F:zinc ion binding"/>
    <property type="evidence" value="ECO:0007669"/>
    <property type="project" value="InterPro"/>
</dbReference>
<evidence type="ECO:0000256" key="5">
    <source>
        <dbReference type="ARBA" id="ARBA00023242"/>
    </source>
</evidence>
<proteinExistence type="predicted"/>
<organism evidence="7 8">
    <name type="scientific">Cylindrodendrum hubeiense</name>
    <dbReference type="NCBI Taxonomy" id="595255"/>
    <lineage>
        <taxon>Eukaryota</taxon>
        <taxon>Fungi</taxon>
        <taxon>Dikarya</taxon>
        <taxon>Ascomycota</taxon>
        <taxon>Pezizomycotina</taxon>
        <taxon>Sordariomycetes</taxon>
        <taxon>Hypocreomycetidae</taxon>
        <taxon>Hypocreales</taxon>
        <taxon>Nectriaceae</taxon>
        <taxon>Cylindrodendrum</taxon>
    </lineage>
</organism>
<dbReference type="EMBL" id="JAANBB010000047">
    <property type="protein sequence ID" value="KAF7553308.1"/>
    <property type="molecule type" value="Genomic_DNA"/>
</dbReference>